<evidence type="ECO:0000313" key="1">
    <source>
        <dbReference type="EMBL" id="AHB63498.1"/>
    </source>
</evidence>
<gene>
    <name evidence="1" type="primary">NS5a</name>
</gene>
<dbReference type="Proteomes" id="UP000134696">
    <property type="component" value="Genome"/>
</dbReference>
<name>V5TEV4_BWCOV</name>
<organism evidence="1 2">
    <name type="scientific">Bottlenose dolphin coronavirus HKU22</name>
    <dbReference type="NCBI Taxonomy" id="1433215"/>
    <lineage>
        <taxon>Viruses</taxon>
        <taxon>Riboviria</taxon>
        <taxon>Orthornavirae</taxon>
        <taxon>Pisuviricota</taxon>
        <taxon>Pisoniviricetes</taxon>
        <taxon>Nidovirales</taxon>
        <taxon>Cornidovirineae</taxon>
        <taxon>Coronaviridae</taxon>
        <taxon>Orthocoronavirinae</taxon>
        <taxon>Gammacoronavirus</taxon>
        <taxon>Cegacovirus</taxon>
        <taxon>Gammacoronavirus delphinapteri</taxon>
        <taxon>Beluga whale coronavirus (strain SW1)</taxon>
    </lineage>
</organism>
<reference evidence="1 2" key="1">
    <citation type="journal article" date="2014" name="J. Virol.">
        <title>Discovery of a novel bottlenose dolphin coronavirus reveals a distinct species of marine mammal coronavirus in Gammacoronavirus.</title>
        <authorList>
            <person name="Woo P.C."/>
            <person name="Lau S.K."/>
            <person name="Lam C.S."/>
            <person name="Tsang A.K."/>
            <person name="Hui S.W."/>
            <person name="Fan R.Y."/>
            <person name="Martelli P."/>
            <person name="Yuen K.Y."/>
        </authorList>
    </citation>
    <scope>NUCLEOTIDE SEQUENCE [LARGE SCALE GENOMIC DNA]</scope>
    <source>
        <strain evidence="1">CF090327</strain>
    </source>
</reference>
<sequence length="138" mass="15697">MSVRYYLKIDVCWQYVAHLRPPYYKVLSNNTTEIVECRVNPGRGINHISLMGNDFTSHKFTGLISSFSTAKSSTEHLHYLCHHRIAEVLNQLQKGRSKILYVKTKLLGVKMISVTQPITTFIDIGNPEPLTTFGFSHG</sequence>
<accession>V5TEV4</accession>
<protein>
    <submittedName>
        <fullName evidence="1">NS5a protein</fullName>
    </submittedName>
</protein>
<proteinExistence type="predicted"/>
<evidence type="ECO:0000313" key="2">
    <source>
        <dbReference type="Proteomes" id="UP000134696"/>
    </source>
</evidence>
<dbReference type="EMBL" id="KF793825">
    <property type="protein sequence ID" value="AHB63498.1"/>
    <property type="molecule type" value="Genomic_RNA"/>
</dbReference>